<evidence type="ECO:0000313" key="3">
    <source>
        <dbReference type="EMBL" id="MBB5132638.1"/>
    </source>
</evidence>
<keyword evidence="3" id="KW-0804">Transcription</keyword>
<dbReference type="Proteomes" id="UP000578449">
    <property type="component" value="Unassembled WGS sequence"/>
</dbReference>
<feature type="compositionally biased region" description="Pro residues" evidence="1">
    <location>
        <begin position="314"/>
        <end position="324"/>
    </location>
</feature>
<keyword evidence="2" id="KW-1133">Transmembrane helix</keyword>
<sequence length="423" mass="45432">MTQPSTDQRSRGELIAELYDRHAAGLFAYCLDQLGDADSAADALVSVFAGVTTVQPPRAALYALARREIYRRDIVYAPPSVDPVADPASALIERVLRELRPHQREVLLLSAVCGLEVEELAWVLDVACDTAADLTGSAEHRFLQALKHTLASVGRVPGHLAEIYGALTVAPIRDVLARLPWRPPPPALRAMVHAGLSPAEARAAVKRSLPVKPLWPTTPSWPLPLVDPDDASSTTGVYPVPSTPSRHELTTEPFPSQTPPALEEAPRPVPEEPAAPAQPAAVLDPPHTAEDSGASLFTPGPKRVRADEPVYLMPLPPEPSPPAADDPLPGETTDVFAVIDLPPEPPQEAPAPEEPPQEAPEPEAEAEPEPEPDAEPQPDSPKRLKPIKIGEHHYDWAWELIGFAIALAIAMIVFFAVPTIVTG</sequence>
<accession>A0A840NYR8</accession>
<keyword evidence="4" id="KW-1185">Reference proteome</keyword>
<evidence type="ECO:0000256" key="1">
    <source>
        <dbReference type="SAM" id="MobiDB-lite"/>
    </source>
</evidence>
<keyword evidence="2" id="KW-0812">Transmembrane</keyword>
<keyword evidence="2" id="KW-0472">Membrane</keyword>
<dbReference type="InterPro" id="IPR013324">
    <property type="entry name" value="RNA_pol_sigma_r3/r4-like"/>
</dbReference>
<feature type="compositionally biased region" description="Low complexity" evidence="1">
    <location>
        <begin position="274"/>
        <end position="286"/>
    </location>
</feature>
<dbReference type="GO" id="GO:0000428">
    <property type="term" value="C:DNA-directed RNA polymerase complex"/>
    <property type="evidence" value="ECO:0007669"/>
    <property type="project" value="UniProtKB-KW"/>
</dbReference>
<organism evidence="3 4">
    <name type="scientific">Thermocatellispora tengchongensis</name>
    <dbReference type="NCBI Taxonomy" id="1073253"/>
    <lineage>
        <taxon>Bacteria</taxon>
        <taxon>Bacillati</taxon>
        <taxon>Actinomycetota</taxon>
        <taxon>Actinomycetes</taxon>
        <taxon>Streptosporangiales</taxon>
        <taxon>Streptosporangiaceae</taxon>
        <taxon>Thermocatellispora</taxon>
    </lineage>
</organism>
<reference evidence="3 4" key="1">
    <citation type="submission" date="2020-08" db="EMBL/GenBank/DDBJ databases">
        <title>Genomic Encyclopedia of Type Strains, Phase IV (KMG-IV): sequencing the most valuable type-strain genomes for metagenomic binning, comparative biology and taxonomic classification.</title>
        <authorList>
            <person name="Goeker M."/>
        </authorList>
    </citation>
    <scope>NUCLEOTIDE SEQUENCE [LARGE SCALE GENOMIC DNA]</scope>
    <source>
        <strain evidence="3 4">DSM 45615</strain>
    </source>
</reference>
<dbReference type="SUPFAM" id="SSF88659">
    <property type="entry name" value="Sigma3 and sigma4 domains of RNA polymerase sigma factors"/>
    <property type="match status" value="1"/>
</dbReference>
<gene>
    <name evidence="3" type="ORF">HNP84_002354</name>
</gene>
<dbReference type="AlphaFoldDB" id="A0A840NYR8"/>
<evidence type="ECO:0000313" key="4">
    <source>
        <dbReference type="Proteomes" id="UP000578449"/>
    </source>
</evidence>
<feature type="compositionally biased region" description="Pro residues" evidence="1">
    <location>
        <begin position="342"/>
        <end position="359"/>
    </location>
</feature>
<feature type="region of interest" description="Disordered" evidence="1">
    <location>
        <begin position="232"/>
        <end position="385"/>
    </location>
</feature>
<dbReference type="EMBL" id="JACHGN010000004">
    <property type="protein sequence ID" value="MBB5132638.1"/>
    <property type="molecule type" value="Genomic_DNA"/>
</dbReference>
<dbReference type="RefSeq" id="WP_185049607.1">
    <property type="nucleotide sequence ID" value="NZ_BAABIX010000003.1"/>
</dbReference>
<comment type="caution">
    <text evidence="3">The sequence shown here is derived from an EMBL/GenBank/DDBJ whole genome shotgun (WGS) entry which is preliminary data.</text>
</comment>
<name>A0A840NYR8_9ACTN</name>
<keyword evidence="3" id="KW-0240">DNA-directed RNA polymerase</keyword>
<feature type="compositionally biased region" description="Acidic residues" evidence="1">
    <location>
        <begin position="360"/>
        <end position="376"/>
    </location>
</feature>
<evidence type="ECO:0000256" key="2">
    <source>
        <dbReference type="SAM" id="Phobius"/>
    </source>
</evidence>
<proteinExistence type="predicted"/>
<protein>
    <submittedName>
        <fullName evidence="3">DNA-directed RNA polymerase specialized sigma24 family protein</fullName>
    </submittedName>
</protein>
<dbReference type="Gene3D" id="1.20.140.160">
    <property type="match status" value="1"/>
</dbReference>
<feature type="transmembrane region" description="Helical" evidence="2">
    <location>
        <begin position="396"/>
        <end position="421"/>
    </location>
</feature>